<gene>
    <name evidence="6" type="ORF">SAMN04488570_2724</name>
</gene>
<feature type="domain" description="HTH tetR-type" evidence="5">
    <location>
        <begin position="13"/>
        <end position="73"/>
    </location>
</feature>
<evidence type="ECO:0000256" key="2">
    <source>
        <dbReference type="ARBA" id="ARBA00023125"/>
    </source>
</evidence>
<evidence type="ECO:0000256" key="3">
    <source>
        <dbReference type="ARBA" id="ARBA00023163"/>
    </source>
</evidence>
<dbReference type="InterPro" id="IPR009057">
    <property type="entry name" value="Homeodomain-like_sf"/>
</dbReference>
<dbReference type="Pfam" id="PF17754">
    <property type="entry name" value="TetR_C_14"/>
    <property type="match status" value="1"/>
</dbReference>
<dbReference type="Proteomes" id="UP000198859">
    <property type="component" value="Chromosome I"/>
</dbReference>
<dbReference type="InterPro" id="IPR001647">
    <property type="entry name" value="HTH_TetR"/>
</dbReference>
<dbReference type="STRING" id="642780.SAMN04488570_2724"/>
<evidence type="ECO:0000259" key="5">
    <source>
        <dbReference type="PROSITE" id="PS50977"/>
    </source>
</evidence>
<organism evidence="6 7">
    <name type="scientific">Nocardioides scoriae</name>
    <dbReference type="NCBI Taxonomy" id="642780"/>
    <lineage>
        <taxon>Bacteria</taxon>
        <taxon>Bacillati</taxon>
        <taxon>Actinomycetota</taxon>
        <taxon>Actinomycetes</taxon>
        <taxon>Propionibacteriales</taxon>
        <taxon>Nocardioidaceae</taxon>
        <taxon>Nocardioides</taxon>
    </lineage>
</organism>
<dbReference type="EMBL" id="LT629757">
    <property type="protein sequence ID" value="SDS79879.1"/>
    <property type="molecule type" value="Genomic_DNA"/>
</dbReference>
<dbReference type="OrthoDB" id="956698at2"/>
<dbReference type="GO" id="GO:0003700">
    <property type="term" value="F:DNA-binding transcription factor activity"/>
    <property type="evidence" value="ECO:0007669"/>
    <property type="project" value="TreeGrafter"/>
</dbReference>
<name>A0A1H1V6H9_9ACTN</name>
<dbReference type="AlphaFoldDB" id="A0A1H1V6H9"/>
<sequence>MPPSPALRDTARGAVRGEVMRQAWLLFARDGFEATTVEQIAAAAGMSRRTFFRYFAGKEELVLERLLESGEELAAALAARPDDEPAWPALRRAFDQLVEVQEAHAERSRPLQLMLRDEPSLRGVLTERHRRWLELLVPLVEQRLPARSGRRGPDARARALTSCALACLQEAQELWAEHDGARLGPLLDEAMDAVATP</sequence>
<evidence type="ECO:0000313" key="6">
    <source>
        <dbReference type="EMBL" id="SDS79879.1"/>
    </source>
</evidence>
<evidence type="ECO:0000256" key="4">
    <source>
        <dbReference type="PROSITE-ProRule" id="PRU00335"/>
    </source>
</evidence>
<reference evidence="7" key="1">
    <citation type="submission" date="2016-10" db="EMBL/GenBank/DDBJ databases">
        <authorList>
            <person name="Varghese N."/>
            <person name="Submissions S."/>
        </authorList>
    </citation>
    <scope>NUCLEOTIDE SEQUENCE [LARGE SCALE GENOMIC DNA]</scope>
    <source>
        <strain evidence="7">DSM 22127</strain>
    </source>
</reference>
<dbReference type="GO" id="GO:0000976">
    <property type="term" value="F:transcription cis-regulatory region binding"/>
    <property type="evidence" value="ECO:0007669"/>
    <property type="project" value="TreeGrafter"/>
</dbReference>
<keyword evidence="1" id="KW-0805">Transcription regulation</keyword>
<dbReference type="PROSITE" id="PS50977">
    <property type="entry name" value="HTH_TETR_2"/>
    <property type="match status" value="1"/>
</dbReference>
<dbReference type="InterPro" id="IPR041347">
    <property type="entry name" value="MftR_C"/>
</dbReference>
<proteinExistence type="predicted"/>
<keyword evidence="7" id="KW-1185">Reference proteome</keyword>
<dbReference type="PRINTS" id="PR00455">
    <property type="entry name" value="HTHTETR"/>
</dbReference>
<evidence type="ECO:0000256" key="1">
    <source>
        <dbReference type="ARBA" id="ARBA00023015"/>
    </source>
</evidence>
<dbReference type="Gene3D" id="1.10.357.10">
    <property type="entry name" value="Tetracycline Repressor, domain 2"/>
    <property type="match status" value="1"/>
</dbReference>
<feature type="DNA-binding region" description="H-T-H motif" evidence="4">
    <location>
        <begin position="36"/>
        <end position="55"/>
    </location>
</feature>
<protein>
    <submittedName>
        <fullName evidence="6">DNA-binding transcriptional regulator, AcrR family</fullName>
    </submittedName>
</protein>
<dbReference type="PANTHER" id="PTHR30055">
    <property type="entry name" value="HTH-TYPE TRANSCRIPTIONAL REGULATOR RUTR"/>
    <property type="match status" value="1"/>
</dbReference>
<keyword evidence="2 4" id="KW-0238">DNA-binding</keyword>
<evidence type="ECO:0000313" key="7">
    <source>
        <dbReference type="Proteomes" id="UP000198859"/>
    </source>
</evidence>
<dbReference type="Gene3D" id="1.10.10.60">
    <property type="entry name" value="Homeodomain-like"/>
    <property type="match status" value="1"/>
</dbReference>
<dbReference type="Pfam" id="PF00440">
    <property type="entry name" value="TetR_N"/>
    <property type="match status" value="1"/>
</dbReference>
<accession>A0A1H1V6H9</accession>
<keyword evidence="3" id="KW-0804">Transcription</keyword>
<dbReference type="PANTHER" id="PTHR30055:SF238">
    <property type="entry name" value="MYCOFACTOCIN BIOSYNTHESIS TRANSCRIPTIONAL REGULATOR MFTR-RELATED"/>
    <property type="match status" value="1"/>
</dbReference>
<dbReference type="SUPFAM" id="SSF46689">
    <property type="entry name" value="Homeodomain-like"/>
    <property type="match status" value="1"/>
</dbReference>
<dbReference type="RefSeq" id="WP_157682856.1">
    <property type="nucleotide sequence ID" value="NZ_LT629757.1"/>
</dbReference>
<dbReference type="InterPro" id="IPR050109">
    <property type="entry name" value="HTH-type_TetR-like_transc_reg"/>
</dbReference>